<accession>A0ABM1ED04</accession>
<protein>
    <submittedName>
        <fullName evidence="4">Urease accessory protein D-like</fullName>
    </submittedName>
</protein>
<evidence type="ECO:0000313" key="3">
    <source>
        <dbReference type="Proteomes" id="UP000695022"/>
    </source>
</evidence>
<reference evidence="4" key="1">
    <citation type="submission" date="2025-08" db="UniProtKB">
        <authorList>
            <consortium name="RefSeq"/>
        </authorList>
    </citation>
    <scope>IDENTIFICATION</scope>
</reference>
<comment type="similarity">
    <text evidence="1">Belongs to the UreD family.</text>
</comment>
<dbReference type="Pfam" id="PF01774">
    <property type="entry name" value="UreD"/>
    <property type="match status" value="1"/>
</dbReference>
<dbReference type="PANTHER" id="PTHR33643:SF1">
    <property type="entry name" value="UREASE ACCESSORY PROTEIN D"/>
    <property type="match status" value="1"/>
</dbReference>
<feature type="non-terminal residue" evidence="4">
    <location>
        <position position="175"/>
    </location>
</feature>
<dbReference type="PANTHER" id="PTHR33643">
    <property type="entry name" value="UREASE ACCESSORY PROTEIN D"/>
    <property type="match status" value="1"/>
</dbReference>
<dbReference type="Proteomes" id="UP000695022">
    <property type="component" value="Unplaced"/>
</dbReference>
<gene>
    <name evidence="4" type="primary">LOC106811064</name>
</gene>
<sequence>MLSILPDPVVCFADANYSQTQVIELTPSSNLVLLDWLTAGRIALGENWALKKLCSSSKIYIDNVLIVNESVTLSDTPTLTLRESMGEYKALAFCVILGPELAELWRKVLKDLGAVQAYGSKPNPAMFKSASPLCPTAHAEPIGCVVRICASSTAMVYTALQDILQPLFPVLGANP</sequence>
<dbReference type="GeneID" id="106811064"/>
<name>A0ABM1ED04_PRICU</name>
<keyword evidence="3" id="KW-1185">Reference proteome</keyword>
<proteinExistence type="inferred from homology"/>
<keyword evidence="2" id="KW-0143">Chaperone</keyword>
<evidence type="ECO:0000313" key="4">
    <source>
        <dbReference type="RefSeq" id="XP_014670075.1"/>
    </source>
</evidence>
<organism evidence="3 4">
    <name type="scientific">Priapulus caudatus</name>
    <name type="common">Priapulid worm</name>
    <dbReference type="NCBI Taxonomy" id="37621"/>
    <lineage>
        <taxon>Eukaryota</taxon>
        <taxon>Metazoa</taxon>
        <taxon>Ecdysozoa</taxon>
        <taxon>Scalidophora</taxon>
        <taxon>Priapulida</taxon>
        <taxon>Priapulimorpha</taxon>
        <taxon>Priapulimorphida</taxon>
        <taxon>Priapulidae</taxon>
        <taxon>Priapulus</taxon>
    </lineage>
</organism>
<evidence type="ECO:0000256" key="2">
    <source>
        <dbReference type="ARBA" id="ARBA00023186"/>
    </source>
</evidence>
<dbReference type="InterPro" id="IPR002669">
    <property type="entry name" value="UreD"/>
</dbReference>
<dbReference type="RefSeq" id="XP_014670075.1">
    <property type="nucleotide sequence ID" value="XM_014814589.1"/>
</dbReference>
<evidence type="ECO:0000256" key="1">
    <source>
        <dbReference type="ARBA" id="ARBA00007177"/>
    </source>
</evidence>